<organism evidence="2 3">
    <name type="scientific">Dryobates pubescens</name>
    <name type="common">Downy woodpecker</name>
    <name type="synonym">Picoides pubescens</name>
    <dbReference type="NCBI Taxonomy" id="118200"/>
    <lineage>
        <taxon>Eukaryota</taxon>
        <taxon>Metazoa</taxon>
        <taxon>Chordata</taxon>
        <taxon>Craniata</taxon>
        <taxon>Vertebrata</taxon>
        <taxon>Euteleostomi</taxon>
        <taxon>Archelosauria</taxon>
        <taxon>Archosauria</taxon>
        <taxon>Dinosauria</taxon>
        <taxon>Saurischia</taxon>
        <taxon>Theropoda</taxon>
        <taxon>Coelurosauria</taxon>
        <taxon>Aves</taxon>
        <taxon>Neognathae</taxon>
        <taxon>Neoaves</taxon>
        <taxon>Telluraves</taxon>
        <taxon>Coraciimorphae</taxon>
        <taxon>Piciformes</taxon>
        <taxon>Picidae</taxon>
        <taxon>Dryobates</taxon>
    </lineage>
</organism>
<accession>A0A093GA79</accession>
<feature type="region of interest" description="Disordered" evidence="1">
    <location>
        <begin position="1"/>
        <end position="22"/>
    </location>
</feature>
<reference evidence="2 3" key="1">
    <citation type="submission" date="2014-04" db="EMBL/GenBank/DDBJ databases">
        <title>Genome evolution of avian class.</title>
        <authorList>
            <person name="Zhang G."/>
            <person name="Li C."/>
        </authorList>
    </citation>
    <scope>NUCLEOTIDE SEQUENCE [LARGE SCALE GENOMIC DNA]</scope>
    <source>
        <strain evidence="2">BGI_N307</strain>
    </source>
</reference>
<evidence type="ECO:0000313" key="3">
    <source>
        <dbReference type="Proteomes" id="UP000053875"/>
    </source>
</evidence>
<keyword evidence="3" id="KW-1185">Reference proteome</keyword>
<feature type="non-terminal residue" evidence="2">
    <location>
        <position position="1"/>
    </location>
</feature>
<protein>
    <submittedName>
        <fullName evidence="2">Coiled-coil domain-containing protein 83</fullName>
    </submittedName>
</protein>
<dbReference type="EMBL" id="KL215889">
    <property type="protein sequence ID" value="KFV67115.1"/>
    <property type="molecule type" value="Genomic_DNA"/>
</dbReference>
<feature type="compositionally biased region" description="Basic and acidic residues" evidence="1">
    <location>
        <begin position="1"/>
        <end position="15"/>
    </location>
</feature>
<name>A0A093GA79_DRYPU</name>
<dbReference type="Proteomes" id="UP000053875">
    <property type="component" value="Unassembled WGS sequence"/>
</dbReference>
<dbReference type="AlphaFoldDB" id="A0A093GA79"/>
<evidence type="ECO:0000313" key="2">
    <source>
        <dbReference type="EMBL" id="KFV67115.1"/>
    </source>
</evidence>
<dbReference type="PANTHER" id="PTHR21468">
    <property type="entry name" value="HSD9"/>
    <property type="match status" value="1"/>
</dbReference>
<gene>
    <name evidence="2" type="ORF">N307_07258</name>
</gene>
<sequence length="95" mass="10860">FLETESKIESEKPQDSDEELQVKPFPPTLYSLLYEDEKDLQEYVKLDPLETNLMFVVGKAMPIHKEPEEMPSIGERDDVAGKPDGHITAQMIRAL</sequence>
<dbReference type="InterPro" id="IPR026702">
    <property type="entry name" value="CCDC83"/>
</dbReference>
<feature type="non-terminal residue" evidence="2">
    <location>
        <position position="95"/>
    </location>
</feature>
<dbReference type="PANTHER" id="PTHR21468:SF1">
    <property type="entry name" value="COILED-COIL DOMAIN-CONTAINING PROTEIN 83"/>
    <property type="match status" value="1"/>
</dbReference>
<dbReference type="STRING" id="118200.A0A093GA79"/>
<proteinExistence type="predicted"/>
<evidence type="ECO:0000256" key="1">
    <source>
        <dbReference type="SAM" id="MobiDB-lite"/>
    </source>
</evidence>